<evidence type="ECO:0000256" key="1">
    <source>
        <dbReference type="ARBA" id="ARBA00022801"/>
    </source>
</evidence>
<dbReference type="InterPro" id="IPR050266">
    <property type="entry name" value="AB_hydrolase_sf"/>
</dbReference>
<dbReference type="InterPro" id="IPR000073">
    <property type="entry name" value="AB_hydrolase_1"/>
</dbReference>
<dbReference type="PRINTS" id="PR00111">
    <property type="entry name" value="ABHYDROLASE"/>
</dbReference>
<evidence type="ECO:0000313" key="4">
    <source>
        <dbReference type="Proteomes" id="UP000540568"/>
    </source>
</evidence>
<keyword evidence="1" id="KW-0378">Hydrolase</keyword>
<dbReference type="EMBL" id="JACGWV010000001">
    <property type="protein sequence ID" value="MBA8806206.1"/>
    <property type="molecule type" value="Genomic_DNA"/>
</dbReference>
<name>A0A7W3J4M1_9MICO</name>
<keyword evidence="4" id="KW-1185">Reference proteome</keyword>
<dbReference type="GO" id="GO:0016787">
    <property type="term" value="F:hydrolase activity"/>
    <property type="evidence" value="ECO:0007669"/>
    <property type="project" value="UniProtKB-KW"/>
</dbReference>
<dbReference type="GO" id="GO:0016020">
    <property type="term" value="C:membrane"/>
    <property type="evidence" value="ECO:0007669"/>
    <property type="project" value="TreeGrafter"/>
</dbReference>
<sequence>MSMVDQVEATGSHTYATHDVVVAGGRLRVGVWEPTAPVATGPDGTPLPAVVLVHGITASHRAWPAIAAALPGRRVIAPDLRGRGRSNGLPGPYGMAAHADDVAAVVRALAEGPAVVVGHSMGGFVSLVLTHRHPDLVERLVLVDGGLPIPLPPGVPDGATPEELVRALLGPAIERLTQTFPSAEAYREFWRAHPAFAEWNPVVEQYVDYDLAEYPAGDGVVGGTVLRPATSPDAVAADSADSARGDALPAALAWAAETGLPITFLRAPRGLLDQPGGMYPAGTVAEWSVRLPGLTASEVPGVNHYTIIMAEPGISAVRAAVRG</sequence>
<dbReference type="RefSeq" id="WP_182613972.1">
    <property type="nucleotide sequence ID" value="NZ_BAAATF010000001.1"/>
</dbReference>
<dbReference type="AlphaFoldDB" id="A0A7W3J4M1"/>
<dbReference type="PANTHER" id="PTHR43798">
    <property type="entry name" value="MONOACYLGLYCEROL LIPASE"/>
    <property type="match status" value="1"/>
</dbReference>
<organism evidence="3 4">
    <name type="scientific">Promicromonospora sukumoe</name>
    <dbReference type="NCBI Taxonomy" id="88382"/>
    <lineage>
        <taxon>Bacteria</taxon>
        <taxon>Bacillati</taxon>
        <taxon>Actinomycetota</taxon>
        <taxon>Actinomycetes</taxon>
        <taxon>Micrococcales</taxon>
        <taxon>Promicromonosporaceae</taxon>
        <taxon>Promicromonospora</taxon>
    </lineage>
</organism>
<feature type="domain" description="AB hydrolase-1" evidence="2">
    <location>
        <begin position="48"/>
        <end position="150"/>
    </location>
</feature>
<dbReference type="Pfam" id="PF00561">
    <property type="entry name" value="Abhydrolase_1"/>
    <property type="match status" value="1"/>
</dbReference>
<protein>
    <submittedName>
        <fullName evidence="3">Pimeloyl-ACP methyl ester carboxylesterase</fullName>
    </submittedName>
</protein>
<dbReference type="Gene3D" id="3.40.50.1820">
    <property type="entry name" value="alpha/beta hydrolase"/>
    <property type="match status" value="1"/>
</dbReference>
<accession>A0A7W3J4M1</accession>
<comment type="caution">
    <text evidence="3">The sequence shown here is derived from an EMBL/GenBank/DDBJ whole genome shotgun (WGS) entry which is preliminary data.</text>
</comment>
<reference evidence="3 4" key="1">
    <citation type="submission" date="2020-07" db="EMBL/GenBank/DDBJ databases">
        <title>Sequencing the genomes of 1000 actinobacteria strains.</title>
        <authorList>
            <person name="Klenk H.-P."/>
        </authorList>
    </citation>
    <scope>NUCLEOTIDE SEQUENCE [LARGE SCALE GENOMIC DNA]</scope>
    <source>
        <strain evidence="3 4">DSM 44121</strain>
    </source>
</reference>
<dbReference type="InterPro" id="IPR029058">
    <property type="entry name" value="AB_hydrolase_fold"/>
</dbReference>
<gene>
    <name evidence="3" type="ORF">FHX71_000148</name>
</gene>
<proteinExistence type="predicted"/>
<dbReference type="PANTHER" id="PTHR43798:SF31">
    <property type="entry name" value="AB HYDROLASE SUPERFAMILY PROTEIN YCLE"/>
    <property type="match status" value="1"/>
</dbReference>
<dbReference type="SUPFAM" id="SSF53474">
    <property type="entry name" value="alpha/beta-Hydrolases"/>
    <property type="match status" value="1"/>
</dbReference>
<evidence type="ECO:0000313" key="3">
    <source>
        <dbReference type="EMBL" id="MBA8806206.1"/>
    </source>
</evidence>
<evidence type="ECO:0000259" key="2">
    <source>
        <dbReference type="Pfam" id="PF00561"/>
    </source>
</evidence>
<dbReference type="Proteomes" id="UP000540568">
    <property type="component" value="Unassembled WGS sequence"/>
</dbReference>